<gene>
    <name evidence="2" type="ORF">PSFLO_01663</name>
</gene>
<sequence>MDEALALPAKCNSSKPHLAEVDYYGQFPRLATAFDQPFRGALAARLEFALRVDLEVIYASGKFYGRAVPVLQSSGTGKSRLVWELRHYWPTLSFVLRPPKTEDVFEGFPLKDRPATTYFEEVKAADRNLIVAAWIAAWLEVAAETADSESSAMGAIFAKWAHSAIDKGSGKLEPNGERHDALRPWPLVRPALEHLASRLKASPAVRDAMKEKAVKRPLMILAIDECMLLEQYNKSITVDVFRRCMQLIGNRLHSVEITLWLLLLDTSSAVGGVISPGDALLLDALKRYGRPLWNDYDVEDLLEMAIRKLRCGDPAKPARALSDVITAEEVRAIAALSHRICLDIVPLRSDGNCWAISKDSVNKHMRYITHFLGDKMIATRAPSEPVLALAAWLLLAAPEATHGAAWTYKTILSIIESRLMFRSSINLKGVHGEFLARLLLVMAHDACDALVKARATHATRPTGPAELTAIPAVNLSSFLESLLGPACGQTALPQLRPIVDTSHVPRPWTSPQDGPARGQAQSGLAPDAMDEDRDSAESSPSPRPGASERGALPDLGSDVWLNFTHMAVLEDKVEVFWPHFLWDCWKRGLALQCGPGQDGVDGILPVYLGSLDDALDYEDQAASRMSYIAWQAKNRTEPCHSRVCLHGPGIASLPRMQQHLRQQQQQQHSGETAGSDPDIKDVGILAPLFTILFDLGTTVSFSDSPCAPISKQVKVVSETCTSSGPAHDGHYPSLRIRGCDGDVLPFLKRFDCADIVASMAQQQRWGRLDLPRDHGPLFPGENVRETADARLPLGQLTAAARSLSEGHQHTQAERDNIASRVLRRGRWAAVALALEGDGGAS</sequence>
<keyword evidence="3" id="KW-1185">Reference proteome</keyword>
<feature type="compositionally biased region" description="Low complexity" evidence="1">
    <location>
        <begin position="657"/>
        <end position="668"/>
    </location>
</feature>
<reference evidence="2 3" key="1">
    <citation type="submission" date="2018-03" db="EMBL/GenBank/DDBJ databases">
        <authorList>
            <person name="Guldener U."/>
        </authorList>
    </citation>
    <scope>NUCLEOTIDE SEQUENCE [LARGE SCALE GENOMIC DNA]</scope>
    <source>
        <strain evidence="2 3">DAOM196992</strain>
    </source>
</reference>
<dbReference type="Proteomes" id="UP000323386">
    <property type="component" value="Unassembled WGS sequence"/>
</dbReference>
<dbReference type="PANTHER" id="PTHR33266">
    <property type="entry name" value="CHROMOSOME 15, WHOLE GENOME SHOTGUN SEQUENCE"/>
    <property type="match status" value="1"/>
</dbReference>
<protein>
    <submittedName>
        <fullName evidence="2">Uncharacterized protein</fullName>
    </submittedName>
</protein>
<dbReference type="AlphaFoldDB" id="A0A5C3EVW7"/>
<dbReference type="EMBL" id="OOIP01000003">
    <property type="protein sequence ID" value="SPO36192.1"/>
    <property type="molecule type" value="Genomic_DNA"/>
</dbReference>
<name>A0A5C3EVW7_9BASI</name>
<evidence type="ECO:0000313" key="3">
    <source>
        <dbReference type="Proteomes" id="UP000323386"/>
    </source>
</evidence>
<dbReference type="PANTHER" id="PTHR33266:SF1">
    <property type="entry name" value="F-BOX DOMAIN-CONTAINING PROTEIN"/>
    <property type="match status" value="1"/>
</dbReference>
<feature type="region of interest" description="Disordered" evidence="1">
    <location>
        <begin position="656"/>
        <end position="677"/>
    </location>
</feature>
<accession>A0A5C3EVW7</accession>
<evidence type="ECO:0000256" key="1">
    <source>
        <dbReference type="SAM" id="MobiDB-lite"/>
    </source>
</evidence>
<organism evidence="2 3">
    <name type="scientific">Pseudozyma flocculosa</name>
    <dbReference type="NCBI Taxonomy" id="84751"/>
    <lineage>
        <taxon>Eukaryota</taxon>
        <taxon>Fungi</taxon>
        <taxon>Dikarya</taxon>
        <taxon>Basidiomycota</taxon>
        <taxon>Ustilaginomycotina</taxon>
        <taxon>Ustilaginomycetes</taxon>
        <taxon>Ustilaginales</taxon>
        <taxon>Ustilaginaceae</taxon>
        <taxon>Pseudozyma</taxon>
    </lineage>
</organism>
<evidence type="ECO:0000313" key="2">
    <source>
        <dbReference type="EMBL" id="SPO36192.1"/>
    </source>
</evidence>
<dbReference type="OrthoDB" id="2556301at2759"/>
<feature type="region of interest" description="Disordered" evidence="1">
    <location>
        <begin position="501"/>
        <end position="551"/>
    </location>
</feature>
<proteinExistence type="predicted"/>